<dbReference type="Proteomes" id="UP000886520">
    <property type="component" value="Chromosome 15"/>
</dbReference>
<sequence length="166" mass="19123">MTIQLKIGWEQIQPLQGLSKEGQWASGHSNEDVYDATEHDELKPLQQQYTSLRDLIVVSPTKRGLVRGQDVEWCDVTELKFKDNLLKLAARAYLQPMGKQSTPEMHFIAQCWMTFMEKNKSLVAGIVESVQKQVDACVKFFRAQTFNMMQLFKPQQQIGTLQMRLS</sequence>
<dbReference type="EMBL" id="JABFUD020000015">
    <property type="protein sequence ID" value="KAI5069730.1"/>
    <property type="molecule type" value="Genomic_DNA"/>
</dbReference>
<accession>A0A9D4ZDS8</accession>
<dbReference type="AlphaFoldDB" id="A0A9D4ZDS8"/>
<gene>
    <name evidence="1" type="ORF">GOP47_0016031</name>
</gene>
<dbReference type="OrthoDB" id="682663at2759"/>
<proteinExistence type="predicted"/>
<keyword evidence="2" id="KW-1185">Reference proteome</keyword>
<evidence type="ECO:0000313" key="2">
    <source>
        <dbReference type="Proteomes" id="UP000886520"/>
    </source>
</evidence>
<name>A0A9D4ZDS8_ADICA</name>
<reference evidence="1" key="1">
    <citation type="submission" date="2021-01" db="EMBL/GenBank/DDBJ databases">
        <title>Adiantum capillus-veneris genome.</title>
        <authorList>
            <person name="Fang Y."/>
            <person name="Liao Q."/>
        </authorList>
    </citation>
    <scope>NUCLEOTIDE SEQUENCE</scope>
    <source>
        <strain evidence="1">H3</strain>
        <tissue evidence="1">Leaf</tissue>
    </source>
</reference>
<evidence type="ECO:0000313" key="1">
    <source>
        <dbReference type="EMBL" id="KAI5069730.1"/>
    </source>
</evidence>
<organism evidence="1 2">
    <name type="scientific">Adiantum capillus-veneris</name>
    <name type="common">Maidenhair fern</name>
    <dbReference type="NCBI Taxonomy" id="13818"/>
    <lineage>
        <taxon>Eukaryota</taxon>
        <taxon>Viridiplantae</taxon>
        <taxon>Streptophyta</taxon>
        <taxon>Embryophyta</taxon>
        <taxon>Tracheophyta</taxon>
        <taxon>Polypodiopsida</taxon>
        <taxon>Polypodiidae</taxon>
        <taxon>Polypodiales</taxon>
        <taxon>Pteridineae</taxon>
        <taxon>Pteridaceae</taxon>
        <taxon>Vittarioideae</taxon>
        <taxon>Adiantum</taxon>
    </lineage>
</organism>
<dbReference type="PANTHER" id="PTHR34569:SF2">
    <property type="entry name" value="EXPRESSED PROTEIN"/>
    <property type="match status" value="1"/>
</dbReference>
<comment type="caution">
    <text evidence="1">The sequence shown here is derived from an EMBL/GenBank/DDBJ whole genome shotgun (WGS) entry which is preliminary data.</text>
</comment>
<protein>
    <submittedName>
        <fullName evidence="1">Uncharacterized protein</fullName>
    </submittedName>
</protein>
<dbReference type="PANTHER" id="PTHR34569">
    <property type="entry name" value="EXPRESSED PROTEIN"/>
    <property type="match status" value="1"/>
</dbReference>